<organism evidence="1 2">
    <name type="scientific">Berryella intestinalis</name>
    <dbReference type="NCBI Taxonomy" id="1531429"/>
    <lineage>
        <taxon>Bacteria</taxon>
        <taxon>Bacillati</taxon>
        <taxon>Actinomycetota</taxon>
        <taxon>Coriobacteriia</taxon>
        <taxon>Eggerthellales</taxon>
        <taxon>Eggerthellaceae</taxon>
        <taxon>Berryella</taxon>
    </lineage>
</organism>
<evidence type="ECO:0008006" key="3">
    <source>
        <dbReference type="Google" id="ProtNLM"/>
    </source>
</evidence>
<dbReference type="AlphaFoldDB" id="A0A0A8B4B2"/>
<sequence length="388" mass="39173">MRLPVDISAVLLEARSIDEARQTPLNVTVYLDDSVPEDLSTFARSAFGAVTPNVDLSVALYGGALPSIKPTDDAAVLIAGFSPSTGKLAASLRAVGVPAMVVSTFPALVSQMAEAAGFPIPALDVVCPAKPAGASGLASAAVGAVGAAAGAIANVAEQVPNVPKVAGKAVRAAGDWGASAAASKAAGPSEFDESLEPYALDEEHRVALGERMGQWIIGACPDKRLAFSLAFPFVRRPLALDAVNSAAMQNAGIGALDIIPGADMPLMTFNQIKMVLEIAAAYGEPMSPERLKEIAAIVGGGFAFRTVAREVGGLIPVAGFAVRGTIGFTGTVAMGRAVIGYFEGGKSLSGLANVAHGALGAASKAAGGVRSVGSRAARALAKRNEREA</sequence>
<keyword evidence="2" id="KW-1185">Reference proteome</keyword>
<accession>A0A0A8B4B2</accession>
<dbReference type="HOGENOM" id="CLU_046106_1_0_11"/>
<evidence type="ECO:0000313" key="1">
    <source>
        <dbReference type="EMBL" id="AJC11633.1"/>
    </source>
</evidence>
<protein>
    <recommendedName>
        <fullName evidence="3">DUF697 domain-containing protein</fullName>
    </recommendedName>
</protein>
<proteinExistence type="predicted"/>
<dbReference type="RefSeq" id="WP_039688324.1">
    <property type="nucleotide sequence ID" value="NZ_CP009302.1"/>
</dbReference>
<dbReference type="KEGG" id="cbac:JI75_01955"/>
<reference evidence="1 2" key="2">
    <citation type="journal article" date="2015" name="Genome Announc.">
        <title>Complete Genome Sequence of Coriobacteriaceae Strain 68-1-3, a Novel Mucus-Degrading Isolate from the Swine Intestinal Tract.</title>
        <authorList>
            <person name="Looft T."/>
            <person name="Bayles D.O."/>
            <person name="Alt D.P."/>
            <person name="Stanton T.B."/>
        </authorList>
    </citation>
    <scope>NUCLEOTIDE SEQUENCE [LARGE SCALE GENOMIC DNA]</scope>
    <source>
        <strain evidence="1 2">68-1-3</strain>
    </source>
</reference>
<reference evidence="2" key="1">
    <citation type="submission" date="2014-08" db="EMBL/GenBank/DDBJ databases">
        <title>Coriobacteriaceae sp. complete genome.</title>
        <authorList>
            <person name="Looft T."/>
            <person name="Bayles D.O."/>
            <person name="Stanton T.B."/>
        </authorList>
    </citation>
    <scope>NUCLEOTIDE SEQUENCE [LARGE SCALE GENOMIC DNA]</scope>
    <source>
        <strain evidence="2">68-1-3</strain>
    </source>
</reference>
<dbReference type="Proteomes" id="UP000031121">
    <property type="component" value="Chromosome"/>
</dbReference>
<name>A0A0A8B4B2_9ACTN</name>
<gene>
    <name evidence="1" type="ORF">JI75_01955</name>
</gene>
<dbReference type="EMBL" id="CP009302">
    <property type="protein sequence ID" value="AJC11633.1"/>
    <property type="molecule type" value="Genomic_DNA"/>
</dbReference>
<dbReference type="STRING" id="1531429.JI75_01955"/>
<dbReference type="OrthoDB" id="5243947at2"/>
<evidence type="ECO:0000313" key="2">
    <source>
        <dbReference type="Proteomes" id="UP000031121"/>
    </source>
</evidence>